<keyword evidence="1" id="KW-0732">Signal</keyword>
<dbReference type="RefSeq" id="WP_249994942.1">
    <property type="nucleotide sequence ID" value="NZ_CP116221.1"/>
</dbReference>
<evidence type="ECO:0000313" key="2">
    <source>
        <dbReference type="EMBL" id="WCO02302.1"/>
    </source>
</evidence>
<accession>A0ABY7RZ09</accession>
<dbReference type="EMBL" id="CP116221">
    <property type="protein sequence ID" value="WCO02302.1"/>
    <property type="molecule type" value="Genomic_DNA"/>
</dbReference>
<protein>
    <recommendedName>
        <fullName evidence="4">DUF3575 domain-containing protein</fullName>
    </recommendedName>
</protein>
<dbReference type="Proteomes" id="UP001202717">
    <property type="component" value="Chromosome"/>
</dbReference>
<proteinExistence type="predicted"/>
<evidence type="ECO:0000313" key="3">
    <source>
        <dbReference type="Proteomes" id="UP001202717"/>
    </source>
</evidence>
<evidence type="ECO:0008006" key="4">
    <source>
        <dbReference type="Google" id="ProtNLM"/>
    </source>
</evidence>
<feature type="signal peptide" evidence="1">
    <location>
        <begin position="1"/>
        <end position="23"/>
    </location>
</feature>
<organism evidence="2 3">
    <name type="scientific">Psychroserpens ponticola</name>
    <dbReference type="NCBI Taxonomy" id="2932268"/>
    <lineage>
        <taxon>Bacteria</taxon>
        <taxon>Pseudomonadati</taxon>
        <taxon>Bacteroidota</taxon>
        <taxon>Flavobacteriia</taxon>
        <taxon>Flavobacteriales</taxon>
        <taxon>Flavobacteriaceae</taxon>
        <taxon>Psychroserpens</taxon>
    </lineage>
</organism>
<feature type="chain" id="PRO_5045268748" description="DUF3575 domain-containing protein" evidence="1">
    <location>
        <begin position="24"/>
        <end position="199"/>
    </location>
</feature>
<keyword evidence="3" id="KW-1185">Reference proteome</keyword>
<evidence type="ECO:0000256" key="1">
    <source>
        <dbReference type="SAM" id="SignalP"/>
    </source>
</evidence>
<reference evidence="2 3" key="1">
    <citation type="submission" date="2023-01" db="EMBL/GenBank/DDBJ databases">
        <title>Psychroserpens ponticola sp. nov., isolated from seawater.</title>
        <authorList>
            <person name="Kristyanto S."/>
            <person name="Jung J."/>
            <person name="Kim J.M."/>
            <person name="Jeon C.O."/>
        </authorList>
    </citation>
    <scope>NUCLEOTIDE SEQUENCE [LARGE SCALE GENOMIC DNA]</scope>
    <source>
        <strain evidence="2 3">MSW6</strain>
    </source>
</reference>
<sequence>MKTKLKLSMVVLGLTFTTLSVSAQGNKKAETKTKFSIEIDPATFAFKGYSAHFRIQPKNCEHLLFGVGIYAMDMPSLLVDFNKNNKDKGWDVRLNNGVGLFGEHHFTEVNRKWFVGAQMSIQEYKIENETATGSEKFTNFLAMGYFGYTIKPFKNNLYIKPWAGIGYTSKIAGNNTLETLEYDISPITMFATLHIGYTF</sequence>
<name>A0ABY7RZ09_9FLAO</name>
<gene>
    <name evidence="2" type="ORF">MUN68_002150</name>
</gene>